<dbReference type="OrthoDB" id="20117at10239"/>
<dbReference type="KEGG" id="vg:19592976"/>
<name>G1UCT9_BPKPP</name>
<dbReference type="EMBL" id="AB472900">
    <property type="protein sequence ID" value="BAK78929.1"/>
    <property type="molecule type" value="Genomic_DNA"/>
</dbReference>
<accession>G1UCT9</accession>
<organism evidence="1 2">
    <name type="scientific">Pseudomonas phage KPP10</name>
    <name type="common">Bacteriophage KPP10</name>
    <dbReference type="NCBI Taxonomy" id="582345"/>
    <lineage>
        <taxon>Viruses</taxon>
        <taxon>Duplodnaviria</taxon>
        <taxon>Heunggongvirae</taxon>
        <taxon>Uroviricota</taxon>
        <taxon>Caudoviricetes</taxon>
        <taxon>Vandenendeviridae</taxon>
        <taxon>Nankokuvirus</taxon>
        <taxon>Nankokuvirus KPP10</taxon>
    </lineage>
</organism>
<dbReference type="InterPro" id="IPR058979">
    <property type="entry name" value="LysC-like"/>
</dbReference>
<dbReference type="Proteomes" id="UP000000375">
    <property type="component" value="Segment"/>
</dbReference>
<dbReference type="RefSeq" id="YP_004849281.1">
    <property type="nucleotide sequence ID" value="NC_015272.2"/>
</dbReference>
<evidence type="ECO:0000313" key="2">
    <source>
        <dbReference type="Proteomes" id="UP000000375"/>
    </source>
</evidence>
<keyword evidence="2" id="KW-1185">Reference proteome</keyword>
<sequence>MRLRAFLGMWLLSVSLLGLWSCSTKPSVPQPPQVILPVLPNEWTTPCVIFPVEEDTVKALAKGYVLNTGAAGCANNKLHFIQQGTKTWRPSMAAARSNNEDSQWKYVLDLAAKFLLPLLMAWATWQQTQIGKVEDRLYALQAVAVTEQKLVATESRILNYLDVRLGDLDKKMEVNQKYSEMIIQMMKQER</sequence>
<reference evidence="1 2" key="1">
    <citation type="journal article" date="2009" name="Microbiol. Immunol.">
        <title>Blood kinetics of four intraperitoneally administered therapeutic candidate bacteriophages in healthy and neutropenic mice.</title>
        <authorList>
            <person name="Uchiyama J."/>
            <person name="Maeda Y."/>
            <person name="Takemura I."/>
            <person name="Chess-Williams R."/>
            <person name="Wakiguchi H."/>
            <person name="Matsuzaki S."/>
        </authorList>
    </citation>
    <scope>NUCLEOTIDE SEQUENCE [LARGE SCALE GENOMIC DNA]</scope>
</reference>
<organismHost>
    <name type="scientific">Pseudomonas aeruginosa</name>
    <dbReference type="NCBI Taxonomy" id="287"/>
</organismHost>
<dbReference type="Pfam" id="PF23793">
    <property type="entry name" value="LysC"/>
    <property type="match status" value="1"/>
</dbReference>
<dbReference type="GeneID" id="19592976"/>
<proteinExistence type="predicted"/>
<protein>
    <submittedName>
        <fullName evidence="1">Uncharacterized protein</fullName>
    </submittedName>
</protein>
<evidence type="ECO:0000313" key="1">
    <source>
        <dbReference type="EMBL" id="BAK78929.1"/>
    </source>
</evidence>